<dbReference type="Gene3D" id="1.20.1250.20">
    <property type="entry name" value="MFS general substrate transporter like domains"/>
    <property type="match status" value="1"/>
</dbReference>
<dbReference type="EMBL" id="HBGW01018733">
    <property type="protein sequence ID" value="CAD9528159.1"/>
    <property type="molecule type" value="Transcribed_RNA"/>
</dbReference>
<keyword evidence="1" id="KW-1133">Transmembrane helix</keyword>
<proteinExistence type="predicted"/>
<feature type="transmembrane region" description="Helical" evidence="1">
    <location>
        <begin position="214"/>
        <end position="232"/>
    </location>
</feature>
<keyword evidence="1" id="KW-0472">Membrane</keyword>
<feature type="transmembrane region" description="Helical" evidence="1">
    <location>
        <begin position="160"/>
        <end position="179"/>
    </location>
</feature>
<feature type="transmembrane region" description="Helical" evidence="1">
    <location>
        <begin position="252"/>
        <end position="274"/>
    </location>
</feature>
<feature type="transmembrane region" description="Helical" evidence="1">
    <location>
        <begin position="40"/>
        <end position="58"/>
    </location>
</feature>
<organism evidence="2">
    <name type="scientific">Zooxanthella nutricula</name>
    <dbReference type="NCBI Taxonomy" id="1333877"/>
    <lineage>
        <taxon>Eukaryota</taxon>
        <taxon>Sar</taxon>
        <taxon>Alveolata</taxon>
        <taxon>Dinophyceae</taxon>
        <taxon>Peridiniales</taxon>
        <taxon>Peridiniales incertae sedis</taxon>
        <taxon>Zooxanthella</taxon>
    </lineage>
</organism>
<dbReference type="AlphaFoldDB" id="A0A7S2ITT8"/>
<gene>
    <name evidence="2" type="ORF">BRAN1462_LOCUS11801</name>
</gene>
<feature type="transmembrane region" description="Helical" evidence="1">
    <location>
        <begin position="286"/>
        <end position="311"/>
    </location>
</feature>
<evidence type="ECO:0000313" key="2">
    <source>
        <dbReference type="EMBL" id="CAD9528159.1"/>
    </source>
</evidence>
<feature type="transmembrane region" description="Helical" evidence="1">
    <location>
        <begin position="70"/>
        <end position="93"/>
    </location>
</feature>
<name>A0A7S2ITT8_9DINO</name>
<accession>A0A7S2ITT8</accession>
<feature type="transmembrane region" description="Helical" evidence="1">
    <location>
        <begin position="129"/>
        <end position="148"/>
    </location>
</feature>
<protein>
    <recommendedName>
        <fullName evidence="3">Major facilitator superfamily (MFS) profile domain-containing protein</fullName>
    </recommendedName>
</protein>
<evidence type="ECO:0008006" key="3">
    <source>
        <dbReference type="Google" id="ProtNLM"/>
    </source>
</evidence>
<evidence type="ECO:0000256" key="1">
    <source>
        <dbReference type="SAM" id="Phobius"/>
    </source>
</evidence>
<sequence>MSLDAIPGLYVGSSPLVEFMNDTVPAGVSAWLAPGVTQPAVFIVFALCFFFPLYAHLLRKKKITVKTMGLLSVLGTAFPLSIAVTAGGGGFWVQYAGAAVGGAGLMAAQFVEKIVAIQWWALTGDAAKGAALLGCSVGVWSVAFTLLSADLCQRLGLENAMYFLAAVIFAASLFPLWLAGSGELQAPEPAEMPVPSQPLGGGVDFRVRDLLRSLSFWQLLFHFTAFFLFGFGQKALLSPIFQATYNVTYVESARFAAAVIAIYAAVRGVLPLVTRRLPLLAVNVGLLAFSAVLYACFPAIVGSLPICWLVAAKTLTGASFAGQSTLRNLLVLEVYGAADLANVLPLLEAGVGVGKSLGPLIGYYTYLADQEAGEGSHAAYNPFFYACAAVAAADAINMMVLYSRTRR</sequence>
<dbReference type="InterPro" id="IPR036259">
    <property type="entry name" value="MFS_trans_sf"/>
</dbReference>
<keyword evidence="1" id="KW-0812">Transmembrane</keyword>
<dbReference type="SUPFAM" id="SSF103473">
    <property type="entry name" value="MFS general substrate transporter"/>
    <property type="match status" value="1"/>
</dbReference>
<reference evidence="2" key="1">
    <citation type="submission" date="2021-01" db="EMBL/GenBank/DDBJ databases">
        <authorList>
            <person name="Corre E."/>
            <person name="Pelletier E."/>
            <person name="Niang G."/>
            <person name="Scheremetjew M."/>
            <person name="Finn R."/>
            <person name="Kale V."/>
            <person name="Holt S."/>
            <person name="Cochrane G."/>
            <person name="Meng A."/>
            <person name="Brown T."/>
            <person name="Cohen L."/>
        </authorList>
    </citation>
    <scope>NUCLEOTIDE SEQUENCE</scope>
    <source>
        <strain evidence="2">RCC3387</strain>
    </source>
</reference>